<evidence type="ECO:0000313" key="3">
    <source>
        <dbReference type="Proteomes" id="UP001199355"/>
    </source>
</evidence>
<dbReference type="InterPro" id="IPR003646">
    <property type="entry name" value="SH3-like_bac-type"/>
</dbReference>
<dbReference type="SUPFAM" id="SSF51445">
    <property type="entry name" value="(Trans)glycosidases"/>
    <property type="match status" value="1"/>
</dbReference>
<dbReference type="SMART" id="SM00636">
    <property type="entry name" value="Glyco_18"/>
    <property type="match status" value="1"/>
</dbReference>
<evidence type="ECO:0000313" key="2">
    <source>
        <dbReference type="EMBL" id="MCC2168559.1"/>
    </source>
</evidence>
<protein>
    <submittedName>
        <fullName evidence="2">SH3 domain-containing protein</fullName>
    </submittedName>
</protein>
<dbReference type="Gene3D" id="3.10.50.10">
    <property type="match status" value="1"/>
</dbReference>
<organism evidence="2 3">
    <name type="scientific">Gallintestinimicrobium propionicum</name>
    <dbReference type="NCBI Taxonomy" id="2981770"/>
    <lineage>
        <taxon>Bacteria</taxon>
        <taxon>Bacillati</taxon>
        <taxon>Bacillota</taxon>
        <taxon>Clostridia</taxon>
        <taxon>Lachnospirales</taxon>
        <taxon>Lachnospiraceae</taxon>
        <taxon>Gallintestinimicrobium</taxon>
    </lineage>
</organism>
<dbReference type="GO" id="GO:0008061">
    <property type="term" value="F:chitin binding"/>
    <property type="evidence" value="ECO:0007669"/>
    <property type="project" value="InterPro"/>
</dbReference>
<name>A0AAE3DN97_9FIRM</name>
<dbReference type="InterPro" id="IPR011583">
    <property type="entry name" value="Chitinase_II/V-like_cat"/>
</dbReference>
<dbReference type="PANTHER" id="PTHR46066">
    <property type="entry name" value="CHITINASE DOMAIN-CONTAINING PROTEIN 1 FAMILY MEMBER"/>
    <property type="match status" value="1"/>
</dbReference>
<dbReference type="EMBL" id="JAJEQF010000039">
    <property type="protein sequence ID" value="MCC2168559.1"/>
    <property type="molecule type" value="Genomic_DNA"/>
</dbReference>
<feature type="domain" description="GH18" evidence="1">
    <location>
        <begin position="244"/>
        <end position="562"/>
    </location>
</feature>
<dbReference type="Proteomes" id="UP001199355">
    <property type="component" value="Unassembled WGS sequence"/>
</dbReference>
<sequence length="562" mass="62973">MKRKVIPVLIGLLLIVLILAGAAGVFLFQRYSGSKEEADLNAYFGLNGSQEVAIVWNQELTEEKGLLQDERCYLKLDTVHEMLNERFYVDHNEKLLLYTLPEETVQIGIGEQTADGYTAAVEQNGDVWLALDYVKQYSDFNYALYTEPNRVVLTTNWDTLQSAELKKNTALRVRGGVKSEVLQNLEKGTKVTVLEEMENWDQVQTQDGYIGYVRKKHLTDPAEETPVKDTGYVEPDYTGNLRDHKIDLAWHQVTVESANSTFPGVMSGVTGVNVISPTWYSLYDNTGVVDGIASPSYVQQAHALGLEVWALIDDFTHREDNGVDPQEILSYTSKRTAIIEVLMSEADRCGFDGINVDFEKVTEDGSQDYIQFIRELSVACRQKGLVLSVDNYVPHNYNAHYKWAEQGVMADYVIIMGYDEHWGGSEVAGSVASLGYVTEGIERMTQEVPSEKVINAVPLYTRIWTTAEDGTVKSRAVGIQSAYDYMNKNQATATWDNSVGQNYVEFETSDGTVQIWLEDEQSLEAKINVMKEHNLGGIAAWKLGFDDGRKNIWGVISGFAAE</sequence>
<evidence type="ECO:0000259" key="1">
    <source>
        <dbReference type="PROSITE" id="PS51910"/>
    </source>
</evidence>
<dbReference type="Gene3D" id="2.30.30.40">
    <property type="entry name" value="SH3 Domains"/>
    <property type="match status" value="1"/>
</dbReference>
<dbReference type="Gene3D" id="3.20.20.80">
    <property type="entry name" value="Glycosidases"/>
    <property type="match status" value="1"/>
</dbReference>
<dbReference type="PROSITE" id="PS51910">
    <property type="entry name" value="GH18_2"/>
    <property type="match status" value="1"/>
</dbReference>
<dbReference type="RefSeq" id="WP_308728765.1">
    <property type="nucleotide sequence ID" value="NZ_JAJEQF010000039.1"/>
</dbReference>
<proteinExistence type="predicted"/>
<dbReference type="Pfam" id="PF08239">
    <property type="entry name" value="SH3_3"/>
    <property type="match status" value="1"/>
</dbReference>
<dbReference type="InterPro" id="IPR029070">
    <property type="entry name" value="Chitinase_insertion_sf"/>
</dbReference>
<dbReference type="AlphaFoldDB" id="A0AAE3DN97"/>
<keyword evidence="3" id="KW-1185">Reference proteome</keyword>
<dbReference type="PANTHER" id="PTHR46066:SF2">
    <property type="entry name" value="CHITINASE DOMAIN-CONTAINING PROTEIN 1"/>
    <property type="match status" value="1"/>
</dbReference>
<accession>A0AAE3DN97</accession>
<dbReference type="Pfam" id="PF00704">
    <property type="entry name" value="Glyco_hydro_18"/>
    <property type="match status" value="1"/>
</dbReference>
<comment type="caution">
    <text evidence="2">The sequence shown here is derived from an EMBL/GenBank/DDBJ whole genome shotgun (WGS) entry which is preliminary data.</text>
</comment>
<gene>
    <name evidence="2" type="ORF">LKD45_12810</name>
</gene>
<dbReference type="GO" id="GO:0005975">
    <property type="term" value="P:carbohydrate metabolic process"/>
    <property type="evidence" value="ECO:0007669"/>
    <property type="project" value="InterPro"/>
</dbReference>
<dbReference type="InterPro" id="IPR017853">
    <property type="entry name" value="GH"/>
</dbReference>
<dbReference type="InterPro" id="IPR001223">
    <property type="entry name" value="Glyco_hydro18_cat"/>
</dbReference>
<reference evidence="2 3" key="1">
    <citation type="submission" date="2021-10" db="EMBL/GenBank/DDBJ databases">
        <title>Anaerobic single-cell dispensing facilitates the cultivation of human gut bacteria.</title>
        <authorList>
            <person name="Afrizal A."/>
        </authorList>
    </citation>
    <scope>NUCLEOTIDE SEQUENCE [LARGE SCALE GENOMIC DNA]</scope>
    <source>
        <strain evidence="2 3">CLA-AA-H244</strain>
    </source>
</reference>